<feature type="transmembrane region" description="Helical" evidence="6">
    <location>
        <begin position="32"/>
        <end position="52"/>
    </location>
</feature>
<feature type="compositionally biased region" description="Basic and acidic residues" evidence="5">
    <location>
        <begin position="1"/>
        <end position="22"/>
    </location>
</feature>
<reference evidence="7 8" key="1">
    <citation type="submission" date="2015-02" db="EMBL/GenBank/DDBJ databases">
        <title>Draft genome sequence of Pseudomonas stutzeri NT0128 isolated from wheat (Triticum turgidum) rhizosphere.</title>
        <authorList>
            <person name="Tovi N."/>
            <person name="Frenk S."/>
            <person name="Hadar Y."/>
            <person name="Minz D."/>
        </authorList>
    </citation>
    <scope>NUCLEOTIDE SEQUENCE [LARGE SCALE GENOMIC DNA]</scope>
    <source>
        <strain evidence="7 8">NT0128</strain>
    </source>
</reference>
<dbReference type="PRINTS" id="PR00950">
    <property type="entry name" value="TYPE3IMSPROT"/>
</dbReference>
<evidence type="ECO:0000256" key="1">
    <source>
        <dbReference type="ARBA" id="ARBA00010690"/>
    </source>
</evidence>
<feature type="transmembrane region" description="Helical" evidence="6">
    <location>
        <begin position="144"/>
        <end position="164"/>
    </location>
</feature>
<dbReference type="InterPro" id="IPR006135">
    <property type="entry name" value="T3SS_substrate_exporter"/>
</dbReference>
<feature type="transmembrane region" description="Helical" evidence="6">
    <location>
        <begin position="184"/>
        <end position="209"/>
    </location>
</feature>
<dbReference type="GO" id="GO:0005886">
    <property type="term" value="C:plasma membrane"/>
    <property type="evidence" value="ECO:0007669"/>
    <property type="project" value="TreeGrafter"/>
</dbReference>
<feature type="region of interest" description="Disordered" evidence="5">
    <location>
        <begin position="1"/>
        <end position="23"/>
    </location>
</feature>
<sequence length="348" mass="38248">MSDKSEEKSQPASDKKLRDARQKGQLSKSQDLVTGMVMLVCTLCVVVLIDGIHARVQQFLGTVARVYVEPFATVWPRVQSEAFSLLIAATLPILVATVATVIVTNVAAMRGMVFTAEPIKPDVQHINPVAGFKRLFSMRSITEFLKTLFKLLVVAVALVIVYRLGLQALMESSRCGAACVYSSFLSLLTPLVVTALIAFLVVGAVDLLIQRWLFSREMRMTKSEQKREHKDMEGDPLIKRERRRLRQDFQTPGARLGLEQTTLIVGQAGGWLVGLRYVRGQTPVPVVVFRAAPEQSSAVLARAAQLGLPLATDSELAEAIGKRTPPGAPVPDRYFQRVADLLVSARLI</sequence>
<evidence type="ECO:0000256" key="6">
    <source>
        <dbReference type="SAM" id="Phobius"/>
    </source>
</evidence>
<evidence type="ECO:0000256" key="3">
    <source>
        <dbReference type="ARBA" id="ARBA00023225"/>
    </source>
</evidence>
<keyword evidence="3" id="KW-0653">Protein transport</keyword>
<accession>A0A0D9AN38</accession>
<keyword evidence="6" id="KW-0472">Membrane</keyword>
<keyword evidence="3" id="KW-0813">Transport</keyword>
<evidence type="ECO:0000256" key="5">
    <source>
        <dbReference type="SAM" id="MobiDB-lite"/>
    </source>
</evidence>
<comment type="caution">
    <text evidence="7">The sequence shown here is derived from an EMBL/GenBank/DDBJ whole genome shotgun (WGS) entry which is preliminary data.</text>
</comment>
<comment type="similarity">
    <text evidence="1">Belongs to the type III secretion exporter family.</text>
</comment>
<dbReference type="OrthoDB" id="9807950at2"/>
<dbReference type="SUPFAM" id="SSF160544">
    <property type="entry name" value="EscU C-terminal domain-like"/>
    <property type="match status" value="1"/>
</dbReference>
<dbReference type="RefSeq" id="WP_045162151.1">
    <property type="nucleotide sequence ID" value="NZ_JYHV01000016.1"/>
</dbReference>
<evidence type="ECO:0000256" key="4">
    <source>
        <dbReference type="ARBA" id="ARBA00025078"/>
    </source>
</evidence>
<evidence type="ECO:0000256" key="2">
    <source>
        <dbReference type="ARBA" id="ARBA00021622"/>
    </source>
</evidence>
<dbReference type="GO" id="GO:0009306">
    <property type="term" value="P:protein secretion"/>
    <property type="evidence" value="ECO:0007669"/>
    <property type="project" value="InterPro"/>
</dbReference>
<dbReference type="Proteomes" id="UP000032487">
    <property type="component" value="Unassembled WGS sequence"/>
</dbReference>
<feature type="transmembrane region" description="Helical" evidence="6">
    <location>
        <begin position="82"/>
        <end position="103"/>
    </location>
</feature>
<dbReference type="AlphaFoldDB" id="A0A0D9AN38"/>
<evidence type="ECO:0000313" key="7">
    <source>
        <dbReference type="EMBL" id="KJH82157.1"/>
    </source>
</evidence>
<dbReference type="InterPro" id="IPR029025">
    <property type="entry name" value="T3SS_substrate_exporter_C"/>
</dbReference>
<protein>
    <recommendedName>
        <fullName evidence="2">Flagellar biosynthetic protein FlhB</fullName>
    </recommendedName>
</protein>
<evidence type="ECO:0000313" key="8">
    <source>
        <dbReference type="Proteomes" id="UP000032487"/>
    </source>
</evidence>
<dbReference type="PANTHER" id="PTHR30531">
    <property type="entry name" value="FLAGELLAR BIOSYNTHETIC PROTEIN FLHB"/>
    <property type="match status" value="1"/>
</dbReference>
<keyword evidence="6" id="KW-0812">Transmembrane</keyword>
<dbReference type="Gene3D" id="3.40.1690.10">
    <property type="entry name" value="secretion proteins EscU"/>
    <property type="match status" value="1"/>
</dbReference>
<keyword evidence="6" id="KW-1133">Transmembrane helix</keyword>
<dbReference type="PATRIC" id="fig|316.101.peg.4580"/>
<proteinExistence type="inferred from homology"/>
<keyword evidence="3" id="KW-1006">Bacterial flagellum protein export</keyword>
<gene>
    <name evidence="7" type="ORF">UF78_10530</name>
</gene>
<organism evidence="7 8">
    <name type="scientific">Stutzerimonas stutzeri</name>
    <name type="common">Pseudomonas stutzeri</name>
    <dbReference type="NCBI Taxonomy" id="316"/>
    <lineage>
        <taxon>Bacteria</taxon>
        <taxon>Pseudomonadati</taxon>
        <taxon>Pseudomonadota</taxon>
        <taxon>Gammaproteobacteria</taxon>
        <taxon>Pseudomonadales</taxon>
        <taxon>Pseudomonadaceae</taxon>
        <taxon>Stutzerimonas</taxon>
    </lineage>
</organism>
<dbReference type="PANTHER" id="PTHR30531:SF12">
    <property type="entry name" value="FLAGELLAR BIOSYNTHETIC PROTEIN FLHB"/>
    <property type="match status" value="1"/>
</dbReference>
<dbReference type="EMBL" id="JYHV01000016">
    <property type="protein sequence ID" value="KJH82157.1"/>
    <property type="molecule type" value="Genomic_DNA"/>
</dbReference>
<name>A0A0D9AN38_STUST</name>
<dbReference type="Pfam" id="PF01312">
    <property type="entry name" value="Bac_export_2"/>
    <property type="match status" value="1"/>
</dbReference>
<comment type="function">
    <text evidence="4">Required for formation of the rod structure in the basal body of the flagellar apparatus. Together with FliI and FliH, may constitute the export apparatus of flagellin.</text>
</comment>